<dbReference type="SUPFAM" id="SSF51679">
    <property type="entry name" value="Bacterial luciferase-like"/>
    <property type="match status" value="1"/>
</dbReference>
<reference evidence="2" key="1">
    <citation type="submission" date="2023-03" db="EMBL/GenBank/DDBJ databases">
        <title>Amycolatopsis taiwanensis NBRC 103393.</title>
        <authorList>
            <person name="Ichikawa N."/>
            <person name="Sato H."/>
            <person name="Tonouchi N."/>
        </authorList>
    </citation>
    <scope>NUCLEOTIDE SEQUENCE</scope>
    <source>
        <strain evidence="2">NBRC 103393</strain>
    </source>
</reference>
<evidence type="ECO:0000259" key="1">
    <source>
        <dbReference type="Pfam" id="PF00296"/>
    </source>
</evidence>
<dbReference type="NCBIfam" id="TIGR03617">
    <property type="entry name" value="F420_MSMEG_2256"/>
    <property type="match status" value="1"/>
</dbReference>
<dbReference type="Proteomes" id="UP001165136">
    <property type="component" value="Unassembled WGS sequence"/>
</dbReference>
<dbReference type="AlphaFoldDB" id="A0A9W6VLA6"/>
<comment type="caution">
    <text evidence="2">The sequence shown here is derived from an EMBL/GenBank/DDBJ whole genome shotgun (WGS) entry which is preliminary data.</text>
</comment>
<dbReference type="InterPro" id="IPR036661">
    <property type="entry name" value="Luciferase-like_sf"/>
</dbReference>
<protein>
    <submittedName>
        <fullName evidence="2">LLM class F420-dependent oxidoreductase</fullName>
    </submittedName>
</protein>
<name>A0A9W6VLA6_9PSEU</name>
<dbReference type="InterPro" id="IPR019919">
    <property type="entry name" value="Lucif-like_OxRdtase_MSMEG_2256"/>
</dbReference>
<dbReference type="InterPro" id="IPR011251">
    <property type="entry name" value="Luciferase-like_dom"/>
</dbReference>
<dbReference type="CDD" id="cd01097">
    <property type="entry name" value="Tetrahydromethanopterin_reductase"/>
    <property type="match status" value="1"/>
</dbReference>
<dbReference type="RefSeq" id="WP_027943894.1">
    <property type="nucleotide sequence ID" value="NZ_BSTI01000022.1"/>
</dbReference>
<gene>
    <name evidence="2" type="ORF">Atai01_69450</name>
</gene>
<dbReference type="PANTHER" id="PTHR43244:SF2">
    <property type="entry name" value="CONSERVED HYPOTHETICAL ALANINE AND PROLINE-RICH PROTEIN"/>
    <property type="match status" value="1"/>
</dbReference>
<accession>A0A9W6VLA6</accession>
<dbReference type="PANTHER" id="PTHR43244">
    <property type="match status" value="1"/>
</dbReference>
<dbReference type="InterPro" id="IPR050564">
    <property type="entry name" value="F420-G6PD/mer"/>
</dbReference>
<dbReference type="Pfam" id="PF00296">
    <property type="entry name" value="Bac_luciferase"/>
    <property type="match status" value="1"/>
</dbReference>
<dbReference type="EMBL" id="BSTI01000022">
    <property type="protein sequence ID" value="GLY70326.1"/>
    <property type="molecule type" value="Genomic_DNA"/>
</dbReference>
<keyword evidence="3" id="KW-1185">Reference proteome</keyword>
<dbReference type="Gene3D" id="3.20.20.30">
    <property type="entry name" value="Luciferase-like domain"/>
    <property type="match status" value="1"/>
</dbReference>
<sequence>MKVYASLDPRLPLSEVPAHTRRLEALGFDGIHIPETIHDSLAVALLAVEHTNRITVRTSVTLAFVRSPTLVAYAAWDLAKLSNGRFELGLGSQIRQNIEGRFAMPWSEPTARMREYIEALRALFAAFESGDSVHFEGDTYRLTRLQPYFNPGPAECGAPPVFLGAVNRRMCEVAGEAAAGVITHSTNSDPAYLDEVVRPALRLGAERARRPDEPLIIAATTLATGGDDSAVAQAREKQRRLLAFLYTTPSYRPTLERHGWADLPERLRALVRAERWEELPAVLTDDVLDVVLTCGRYDQLPEIVLRRFGGVADGVVVPAPAGESDDPSLAAAIAAIQRGCQVA</sequence>
<feature type="domain" description="Luciferase-like" evidence="1">
    <location>
        <begin position="12"/>
        <end position="301"/>
    </location>
</feature>
<evidence type="ECO:0000313" key="2">
    <source>
        <dbReference type="EMBL" id="GLY70326.1"/>
    </source>
</evidence>
<evidence type="ECO:0000313" key="3">
    <source>
        <dbReference type="Proteomes" id="UP001165136"/>
    </source>
</evidence>
<dbReference type="GO" id="GO:0016705">
    <property type="term" value="F:oxidoreductase activity, acting on paired donors, with incorporation or reduction of molecular oxygen"/>
    <property type="evidence" value="ECO:0007669"/>
    <property type="project" value="InterPro"/>
</dbReference>
<organism evidence="2 3">
    <name type="scientific">Amycolatopsis taiwanensis</name>
    <dbReference type="NCBI Taxonomy" id="342230"/>
    <lineage>
        <taxon>Bacteria</taxon>
        <taxon>Bacillati</taxon>
        <taxon>Actinomycetota</taxon>
        <taxon>Actinomycetes</taxon>
        <taxon>Pseudonocardiales</taxon>
        <taxon>Pseudonocardiaceae</taxon>
        <taxon>Amycolatopsis</taxon>
    </lineage>
</organism>
<proteinExistence type="predicted"/>